<keyword evidence="6" id="KW-1185">Reference proteome</keyword>
<dbReference type="GO" id="GO:0003677">
    <property type="term" value="F:DNA binding"/>
    <property type="evidence" value="ECO:0007669"/>
    <property type="project" value="UniProtKB-KW"/>
</dbReference>
<evidence type="ECO:0000256" key="3">
    <source>
        <dbReference type="ARBA" id="ARBA00023163"/>
    </source>
</evidence>
<evidence type="ECO:0000313" key="5">
    <source>
        <dbReference type="EMBL" id="TJZ60738.1"/>
    </source>
</evidence>
<dbReference type="InterPro" id="IPR000835">
    <property type="entry name" value="HTH_MarR-typ"/>
</dbReference>
<dbReference type="GO" id="GO:0003700">
    <property type="term" value="F:DNA-binding transcription factor activity"/>
    <property type="evidence" value="ECO:0007669"/>
    <property type="project" value="InterPro"/>
</dbReference>
<accession>A0A4V5MMF1</accession>
<dbReference type="Pfam" id="PF12802">
    <property type="entry name" value="MarR_2"/>
    <property type="match status" value="1"/>
</dbReference>
<evidence type="ECO:0000259" key="4">
    <source>
        <dbReference type="PROSITE" id="PS50995"/>
    </source>
</evidence>
<dbReference type="SMART" id="SM00347">
    <property type="entry name" value="HTH_MARR"/>
    <property type="match status" value="1"/>
</dbReference>
<proteinExistence type="predicted"/>
<dbReference type="PROSITE" id="PS50995">
    <property type="entry name" value="HTH_MARR_2"/>
    <property type="match status" value="1"/>
</dbReference>
<dbReference type="GO" id="GO:0006950">
    <property type="term" value="P:response to stress"/>
    <property type="evidence" value="ECO:0007669"/>
    <property type="project" value="TreeGrafter"/>
</dbReference>
<evidence type="ECO:0000256" key="2">
    <source>
        <dbReference type="ARBA" id="ARBA00023125"/>
    </source>
</evidence>
<dbReference type="OrthoDB" id="996843at2"/>
<keyword evidence="2" id="KW-0238">DNA-binding</keyword>
<reference evidence="5 6" key="1">
    <citation type="submission" date="2019-04" db="EMBL/GenBank/DDBJ databases">
        <title>Sphingobacterium olei sp. nov., isolated from oil-contaminated soil.</title>
        <authorList>
            <person name="Liu B."/>
        </authorList>
    </citation>
    <scope>NUCLEOTIDE SEQUENCE [LARGE SCALE GENOMIC DNA]</scope>
    <source>
        <strain evidence="5 6">HAL-9</strain>
    </source>
</reference>
<dbReference type="InterPro" id="IPR039422">
    <property type="entry name" value="MarR/SlyA-like"/>
</dbReference>
<dbReference type="PANTHER" id="PTHR33164">
    <property type="entry name" value="TRANSCRIPTIONAL REGULATOR, MARR FAMILY"/>
    <property type="match status" value="1"/>
</dbReference>
<keyword evidence="1" id="KW-0805">Transcription regulation</keyword>
<dbReference type="AlphaFoldDB" id="A0A4V5MMF1"/>
<dbReference type="PRINTS" id="PR00598">
    <property type="entry name" value="HTHMARR"/>
</dbReference>
<dbReference type="InterPro" id="IPR036390">
    <property type="entry name" value="WH_DNA-bd_sf"/>
</dbReference>
<dbReference type="Gene3D" id="1.10.10.10">
    <property type="entry name" value="Winged helix-like DNA-binding domain superfamily/Winged helix DNA-binding domain"/>
    <property type="match status" value="1"/>
</dbReference>
<keyword evidence="3" id="KW-0804">Transcription</keyword>
<feature type="domain" description="HTH marR-type" evidence="4">
    <location>
        <begin position="9"/>
        <end position="143"/>
    </location>
</feature>
<dbReference type="EMBL" id="SUME01000004">
    <property type="protein sequence ID" value="TJZ60738.1"/>
    <property type="molecule type" value="Genomic_DNA"/>
</dbReference>
<dbReference type="SUPFAM" id="SSF46785">
    <property type="entry name" value="Winged helix' DNA-binding domain"/>
    <property type="match status" value="1"/>
</dbReference>
<name>A0A4V5MMF1_9SPHI</name>
<dbReference type="InterPro" id="IPR036388">
    <property type="entry name" value="WH-like_DNA-bd_sf"/>
</dbReference>
<comment type="caution">
    <text evidence="5">The sequence shown here is derived from an EMBL/GenBank/DDBJ whole genome shotgun (WGS) entry which is preliminary data.</text>
</comment>
<evidence type="ECO:0000313" key="6">
    <source>
        <dbReference type="Proteomes" id="UP000306808"/>
    </source>
</evidence>
<dbReference type="RefSeq" id="WP_136901577.1">
    <property type="nucleotide sequence ID" value="NZ_SUME01000004.1"/>
</dbReference>
<sequence>MTSNNLFAEEFFSFLTGKASTAMSRRLQRNLKESCLTITSEQWSLLYYLWNEEGLTQQELANLTFRDKPSISRLINNLEKLKLVIRVNDKGDRRTNLIYLTKEGRKIKMDCMAQASRTIAEALDNVDRDKLKDAQHILETVYQNLK</sequence>
<protein>
    <submittedName>
        <fullName evidence="5">MarR family transcriptional regulator</fullName>
    </submittedName>
</protein>
<gene>
    <name evidence="5" type="ORF">FAZ15_12190</name>
</gene>
<organism evidence="5 6">
    <name type="scientific">Sphingobacterium olei</name>
    <dbReference type="NCBI Taxonomy" id="2571155"/>
    <lineage>
        <taxon>Bacteria</taxon>
        <taxon>Pseudomonadati</taxon>
        <taxon>Bacteroidota</taxon>
        <taxon>Sphingobacteriia</taxon>
        <taxon>Sphingobacteriales</taxon>
        <taxon>Sphingobacteriaceae</taxon>
        <taxon>Sphingobacterium</taxon>
    </lineage>
</organism>
<dbReference type="Proteomes" id="UP000306808">
    <property type="component" value="Unassembled WGS sequence"/>
</dbReference>
<dbReference type="PANTHER" id="PTHR33164:SF64">
    <property type="entry name" value="TRANSCRIPTIONAL REGULATOR SLYA"/>
    <property type="match status" value="1"/>
</dbReference>
<evidence type="ECO:0000256" key="1">
    <source>
        <dbReference type="ARBA" id="ARBA00023015"/>
    </source>
</evidence>